<evidence type="ECO:0000313" key="7">
    <source>
        <dbReference type="EMBL" id="KAL2280929.1"/>
    </source>
</evidence>
<keyword evidence="2" id="KW-0285">Flavoprotein</keyword>
<name>A0ABR4EES0_9PEZI</name>
<dbReference type="PANTHER" id="PTHR46720:SF3">
    <property type="entry name" value="FAD-BINDING DOMAIN-CONTAINING PROTEIN-RELATED"/>
    <property type="match status" value="1"/>
</dbReference>
<evidence type="ECO:0000256" key="1">
    <source>
        <dbReference type="ARBA" id="ARBA00007992"/>
    </source>
</evidence>
<organism evidence="7 8">
    <name type="scientific">Diaporthe vaccinii</name>
    <dbReference type="NCBI Taxonomy" id="105482"/>
    <lineage>
        <taxon>Eukaryota</taxon>
        <taxon>Fungi</taxon>
        <taxon>Dikarya</taxon>
        <taxon>Ascomycota</taxon>
        <taxon>Pezizomycotina</taxon>
        <taxon>Sordariomycetes</taxon>
        <taxon>Sordariomycetidae</taxon>
        <taxon>Diaporthales</taxon>
        <taxon>Diaporthaceae</taxon>
        <taxon>Diaporthe</taxon>
        <taxon>Diaporthe eres species complex</taxon>
    </lineage>
</organism>
<keyword evidence="3" id="KW-0274">FAD</keyword>
<keyword evidence="5" id="KW-1133">Transmembrane helix</keyword>
<gene>
    <name evidence="7" type="ORF">FJTKL_12236</name>
</gene>
<keyword evidence="4" id="KW-0560">Oxidoreductase</keyword>
<dbReference type="Pfam" id="PF01494">
    <property type="entry name" value="FAD_binding_3"/>
    <property type="match status" value="1"/>
</dbReference>
<protein>
    <recommendedName>
        <fullName evidence="6">FAD-binding domain-containing protein</fullName>
    </recommendedName>
</protein>
<proteinExistence type="inferred from homology"/>
<feature type="transmembrane region" description="Helical" evidence="5">
    <location>
        <begin position="6"/>
        <end position="26"/>
    </location>
</feature>
<sequence length="429" mass="47233">MTQPHNSIRVAIAGGGIAGATLFYALRQHRHLDVHIFEAAPKFREAGASVGIHYNAFKALELISPDAVACLEAAGAFKLDGFTASMAVGDDQGRTIARVGEEGGRCVEHVVRSVSRAAMLRVLLVDAAPEQMHTSKQFEGFETRPDGSLELHFADKTNHECDILVGADGIRSTVRKLILGTDNPCAHPKNTGWWNLFSIKPYREAQQLLDINDTWQRGWVGDGVASMYSIFDRGQAVVMLLACRDQDPGEAYTRPVSADEIRQICYDWPPHLLTAIESFFCEKSEQTALYLWEHAIPAPSYCAGPVCLLGDAAHATTPWLGSGGGMSIEDALILSTLLGQTKTSHEALDALKIYDSTRRPRTQRVVKASHDQGVMWSGRGSETGLDATKLERDFSRGWDFIHYFDVEAHRNEALQMLNDSLRGRVQPSD</sequence>
<dbReference type="PRINTS" id="PR00420">
    <property type="entry name" value="RNGMNOXGNASE"/>
</dbReference>
<dbReference type="PANTHER" id="PTHR46720">
    <property type="entry name" value="HYDROXYLASE, PUTATIVE (AFU_ORTHOLOGUE AFUA_3G01460)-RELATED"/>
    <property type="match status" value="1"/>
</dbReference>
<dbReference type="InterPro" id="IPR002938">
    <property type="entry name" value="FAD-bd"/>
</dbReference>
<dbReference type="InterPro" id="IPR036188">
    <property type="entry name" value="FAD/NAD-bd_sf"/>
</dbReference>
<evidence type="ECO:0000313" key="8">
    <source>
        <dbReference type="Proteomes" id="UP001600888"/>
    </source>
</evidence>
<accession>A0ABR4EES0</accession>
<comment type="similarity">
    <text evidence="1">Belongs to the paxM FAD-dependent monooxygenase family.</text>
</comment>
<dbReference type="SUPFAM" id="SSF51905">
    <property type="entry name" value="FAD/NAD(P)-binding domain"/>
    <property type="match status" value="1"/>
</dbReference>
<evidence type="ECO:0000256" key="3">
    <source>
        <dbReference type="ARBA" id="ARBA00022827"/>
    </source>
</evidence>
<keyword evidence="5" id="KW-0472">Membrane</keyword>
<dbReference type="Proteomes" id="UP001600888">
    <property type="component" value="Unassembled WGS sequence"/>
</dbReference>
<reference evidence="7 8" key="1">
    <citation type="submission" date="2024-03" db="EMBL/GenBank/DDBJ databases">
        <title>A high-quality draft genome sequence of Diaporthe vaccinii, a causative agent of upright dieback and viscid rot disease in cranberry plants.</title>
        <authorList>
            <person name="Sarrasin M."/>
            <person name="Lang B.F."/>
            <person name="Burger G."/>
        </authorList>
    </citation>
    <scope>NUCLEOTIDE SEQUENCE [LARGE SCALE GENOMIC DNA]</scope>
    <source>
        <strain evidence="7 8">IS7</strain>
    </source>
</reference>
<keyword evidence="5" id="KW-0812">Transmembrane</keyword>
<evidence type="ECO:0000256" key="2">
    <source>
        <dbReference type="ARBA" id="ARBA00022630"/>
    </source>
</evidence>
<dbReference type="Gene3D" id="3.50.50.60">
    <property type="entry name" value="FAD/NAD(P)-binding domain"/>
    <property type="match status" value="1"/>
</dbReference>
<evidence type="ECO:0000259" key="6">
    <source>
        <dbReference type="Pfam" id="PF01494"/>
    </source>
</evidence>
<evidence type="ECO:0000256" key="5">
    <source>
        <dbReference type="SAM" id="Phobius"/>
    </source>
</evidence>
<dbReference type="EMBL" id="JBAWTH010000062">
    <property type="protein sequence ID" value="KAL2280929.1"/>
    <property type="molecule type" value="Genomic_DNA"/>
</dbReference>
<comment type="caution">
    <text evidence="7">The sequence shown here is derived from an EMBL/GenBank/DDBJ whole genome shotgun (WGS) entry which is preliminary data.</text>
</comment>
<evidence type="ECO:0000256" key="4">
    <source>
        <dbReference type="ARBA" id="ARBA00023002"/>
    </source>
</evidence>
<dbReference type="InterPro" id="IPR051104">
    <property type="entry name" value="FAD_monoxygenase"/>
</dbReference>
<feature type="domain" description="FAD-binding" evidence="6">
    <location>
        <begin position="9"/>
        <end position="368"/>
    </location>
</feature>
<keyword evidence="8" id="KW-1185">Reference proteome</keyword>